<comment type="caution">
    <text evidence="1">The sequence shown here is derived from an EMBL/GenBank/DDBJ whole genome shotgun (WGS) entry which is preliminary data.</text>
</comment>
<evidence type="ECO:0008006" key="3">
    <source>
        <dbReference type="Google" id="ProtNLM"/>
    </source>
</evidence>
<evidence type="ECO:0000313" key="1">
    <source>
        <dbReference type="EMBL" id="RCG32646.1"/>
    </source>
</evidence>
<sequence>MTAMTDNVRTSQYAGQGPHVDIHAQTAHLGLSQWDTAATDVTGLWKSGTERLQRLLAAAPWGRDTAGTAFIQAYTKDGGTDAMIRDGDRIMKDIDALGANVRTAVTTTRHTDQSQADSTRSI</sequence>
<dbReference type="AlphaFoldDB" id="A0A367FQH2"/>
<organism evidence="1 2">
    <name type="scientific">Sphaerisporangium album</name>
    <dbReference type="NCBI Taxonomy" id="509200"/>
    <lineage>
        <taxon>Bacteria</taxon>
        <taxon>Bacillati</taxon>
        <taxon>Actinomycetota</taxon>
        <taxon>Actinomycetes</taxon>
        <taxon>Streptosporangiales</taxon>
        <taxon>Streptosporangiaceae</taxon>
        <taxon>Sphaerisporangium</taxon>
    </lineage>
</organism>
<gene>
    <name evidence="1" type="ORF">DQ384_03915</name>
</gene>
<dbReference type="EMBL" id="QOIL01000002">
    <property type="protein sequence ID" value="RCG32646.1"/>
    <property type="molecule type" value="Genomic_DNA"/>
</dbReference>
<proteinExistence type="predicted"/>
<name>A0A367FQH2_9ACTN</name>
<reference evidence="1 2" key="1">
    <citation type="submission" date="2018-06" db="EMBL/GenBank/DDBJ databases">
        <title>Sphaerisporangium craniellae sp. nov., isolated from a marine sponge in the South China Sea.</title>
        <authorList>
            <person name="Li L."/>
        </authorList>
    </citation>
    <scope>NUCLEOTIDE SEQUENCE [LARGE SCALE GENOMIC DNA]</scope>
    <source>
        <strain evidence="1 2">CCTCC AA 208026</strain>
    </source>
</reference>
<evidence type="ECO:0000313" key="2">
    <source>
        <dbReference type="Proteomes" id="UP000253094"/>
    </source>
</evidence>
<dbReference type="Proteomes" id="UP000253094">
    <property type="component" value="Unassembled WGS sequence"/>
</dbReference>
<accession>A0A367FQH2</accession>
<protein>
    <recommendedName>
        <fullName evidence="3">WXG100 family type VII secretion target</fullName>
    </recommendedName>
</protein>
<keyword evidence="2" id="KW-1185">Reference proteome</keyword>